<dbReference type="AlphaFoldDB" id="A0A9P0BKZ2"/>
<keyword evidence="1" id="KW-0472">Membrane</keyword>
<organism evidence="2 3">
    <name type="scientific">Chrysodeixis includens</name>
    <name type="common">Soybean looper</name>
    <name type="synonym">Pseudoplusia includens</name>
    <dbReference type="NCBI Taxonomy" id="689277"/>
    <lineage>
        <taxon>Eukaryota</taxon>
        <taxon>Metazoa</taxon>
        <taxon>Ecdysozoa</taxon>
        <taxon>Arthropoda</taxon>
        <taxon>Hexapoda</taxon>
        <taxon>Insecta</taxon>
        <taxon>Pterygota</taxon>
        <taxon>Neoptera</taxon>
        <taxon>Endopterygota</taxon>
        <taxon>Lepidoptera</taxon>
        <taxon>Glossata</taxon>
        <taxon>Ditrysia</taxon>
        <taxon>Noctuoidea</taxon>
        <taxon>Noctuidae</taxon>
        <taxon>Plusiinae</taxon>
        <taxon>Chrysodeixis</taxon>
    </lineage>
</organism>
<keyword evidence="3" id="KW-1185">Reference proteome</keyword>
<evidence type="ECO:0000313" key="2">
    <source>
        <dbReference type="EMBL" id="CAH0583094.1"/>
    </source>
</evidence>
<proteinExistence type="predicted"/>
<reference evidence="2" key="1">
    <citation type="submission" date="2021-12" db="EMBL/GenBank/DDBJ databases">
        <authorList>
            <person name="King R."/>
        </authorList>
    </citation>
    <scope>NUCLEOTIDE SEQUENCE</scope>
</reference>
<keyword evidence="1" id="KW-1133">Transmembrane helix</keyword>
<dbReference type="Proteomes" id="UP001154114">
    <property type="component" value="Chromosome 12"/>
</dbReference>
<sequence length="118" mass="13972">MIPTRGSDIDKFIYSKIHFTFTILLSATKLFFIITLKIIKNVKNINYKTQNKCKSSSLNLKQKNEGYSYTNFLTRKHRLKSTNFLQNHYNKIAGANNKVQHNFKSFMLQEIFFRLQNV</sequence>
<protein>
    <submittedName>
        <fullName evidence="2">Uncharacterized protein</fullName>
    </submittedName>
</protein>
<feature type="transmembrane region" description="Helical" evidence="1">
    <location>
        <begin position="17"/>
        <end position="39"/>
    </location>
</feature>
<evidence type="ECO:0000256" key="1">
    <source>
        <dbReference type="SAM" id="Phobius"/>
    </source>
</evidence>
<accession>A0A9P0BKZ2</accession>
<dbReference type="EMBL" id="LR824015">
    <property type="protein sequence ID" value="CAH0583094.1"/>
    <property type="molecule type" value="Genomic_DNA"/>
</dbReference>
<gene>
    <name evidence="2" type="ORF">CINC_LOCUS2091</name>
</gene>
<name>A0A9P0BKZ2_CHRIL</name>
<keyword evidence="1" id="KW-0812">Transmembrane</keyword>
<evidence type="ECO:0000313" key="3">
    <source>
        <dbReference type="Proteomes" id="UP001154114"/>
    </source>
</evidence>